<dbReference type="Gene3D" id="1.20.120.1750">
    <property type="match status" value="1"/>
</dbReference>
<evidence type="ECO:0000256" key="6">
    <source>
        <dbReference type="ARBA" id="ARBA00022723"/>
    </source>
</evidence>
<name>A0A7J7DCM1_TRIWF</name>
<dbReference type="InterPro" id="IPR002867">
    <property type="entry name" value="IBR_dom"/>
</dbReference>
<comment type="caution">
    <text evidence="12">The sequence shown here is derived from an EMBL/GenBank/DDBJ whole genome shotgun (WGS) entry which is preliminary data.</text>
</comment>
<evidence type="ECO:0000259" key="11">
    <source>
        <dbReference type="PROSITE" id="PS51873"/>
    </source>
</evidence>
<keyword evidence="10" id="KW-0862">Zinc</keyword>
<evidence type="ECO:0000256" key="8">
    <source>
        <dbReference type="ARBA" id="ARBA00022771"/>
    </source>
</evidence>
<keyword evidence="9" id="KW-0833">Ubl conjugation pathway</keyword>
<accession>A0A7J7DCM1</accession>
<evidence type="ECO:0000256" key="2">
    <source>
        <dbReference type="ARBA" id="ARBA00001947"/>
    </source>
</evidence>
<dbReference type="InParanoid" id="A0A7J7DCM1"/>
<dbReference type="EC" id="2.3.2.31" evidence="4"/>
<comment type="pathway">
    <text evidence="3">Protein modification; protein ubiquitination.</text>
</comment>
<evidence type="ECO:0000256" key="9">
    <source>
        <dbReference type="ARBA" id="ARBA00022786"/>
    </source>
</evidence>
<gene>
    <name evidence="12" type="ORF">HS088_TW08G00404</name>
</gene>
<dbReference type="Proteomes" id="UP000593562">
    <property type="component" value="Unassembled WGS sequence"/>
</dbReference>
<dbReference type="PROSITE" id="PS51873">
    <property type="entry name" value="TRIAD"/>
    <property type="match status" value="1"/>
</dbReference>
<dbReference type="AlphaFoldDB" id="A0A7J7DCM1"/>
<dbReference type="GO" id="GO:0016567">
    <property type="term" value="P:protein ubiquitination"/>
    <property type="evidence" value="ECO:0007669"/>
    <property type="project" value="UniProtKB-UniPathway"/>
</dbReference>
<organism evidence="12 13">
    <name type="scientific">Tripterygium wilfordii</name>
    <name type="common">Thunder God vine</name>
    <dbReference type="NCBI Taxonomy" id="458696"/>
    <lineage>
        <taxon>Eukaryota</taxon>
        <taxon>Viridiplantae</taxon>
        <taxon>Streptophyta</taxon>
        <taxon>Embryophyta</taxon>
        <taxon>Tracheophyta</taxon>
        <taxon>Spermatophyta</taxon>
        <taxon>Magnoliopsida</taxon>
        <taxon>eudicotyledons</taxon>
        <taxon>Gunneridae</taxon>
        <taxon>Pentapetalae</taxon>
        <taxon>rosids</taxon>
        <taxon>fabids</taxon>
        <taxon>Celastrales</taxon>
        <taxon>Celastraceae</taxon>
        <taxon>Tripterygium</taxon>
    </lineage>
</organism>
<evidence type="ECO:0000313" key="13">
    <source>
        <dbReference type="Proteomes" id="UP000593562"/>
    </source>
</evidence>
<keyword evidence="8" id="KW-0863">Zinc-finger</keyword>
<comment type="cofactor">
    <cofactor evidence="2">
        <name>Zn(2+)</name>
        <dbReference type="ChEBI" id="CHEBI:29105"/>
    </cofactor>
</comment>
<dbReference type="CDD" id="cd22584">
    <property type="entry name" value="Rcat_RBR_unk"/>
    <property type="match status" value="1"/>
</dbReference>
<reference evidence="12 13" key="1">
    <citation type="journal article" date="2020" name="Nat. Commun.">
        <title>Genome of Tripterygium wilfordii and identification of cytochrome P450 involved in triptolide biosynthesis.</title>
        <authorList>
            <person name="Tu L."/>
            <person name="Su P."/>
            <person name="Zhang Z."/>
            <person name="Gao L."/>
            <person name="Wang J."/>
            <person name="Hu T."/>
            <person name="Zhou J."/>
            <person name="Zhang Y."/>
            <person name="Zhao Y."/>
            <person name="Liu Y."/>
            <person name="Song Y."/>
            <person name="Tong Y."/>
            <person name="Lu Y."/>
            <person name="Yang J."/>
            <person name="Xu C."/>
            <person name="Jia M."/>
            <person name="Peters R.J."/>
            <person name="Huang L."/>
            <person name="Gao W."/>
        </authorList>
    </citation>
    <scope>NUCLEOTIDE SEQUENCE [LARGE SCALE GENOMIC DNA]</scope>
    <source>
        <strain evidence="13">cv. XIE 37</strain>
        <tissue evidence="12">Leaf</tissue>
    </source>
</reference>
<dbReference type="UniPathway" id="UPA00143"/>
<protein>
    <recommendedName>
        <fullName evidence="4">RBR-type E3 ubiquitin transferase</fullName>
        <ecNumber evidence="4">2.3.2.31</ecNumber>
    </recommendedName>
</protein>
<keyword evidence="6" id="KW-0479">Metal-binding</keyword>
<dbReference type="PANTHER" id="PTHR11685">
    <property type="entry name" value="RBR FAMILY RING FINGER AND IBR DOMAIN-CONTAINING"/>
    <property type="match status" value="1"/>
</dbReference>
<dbReference type="InterPro" id="IPR031127">
    <property type="entry name" value="E3_UB_ligase_RBR"/>
</dbReference>
<keyword evidence="5" id="KW-0808">Transferase</keyword>
<comment type="catalytic activity">
    <reaction evidence="1">
        <text>[E2 ubiquitin-conjugating enzyme]-S-ubiquitinyl-L-cysteine + [acceptor protein]-L-lysine = [E2 ubiquitin-conjugating enzyme]-L-cysteine + [acceptor protein]-N(6)-ubiquitinyl-L-lysine.</text>
        <dbReference type="EC" id="2.3.2.31"/>
    </reaction>
</comment>
<dbReference type="GO" id="GO:0061630">
    <property type="term" value="F:ubiquitin protein ligase activity"/>
    <property type="evidence" value="ECO:0007669"/>
    <property type="project" value="UniProtKB-EC"/>
</dbReference>
<keyword evidence="7" id="KW-0677">Repeat</keyword>
<evidence type="ECO:0000313" key="12">
    <source>
        <dbReference type="EMBL" id="KAF5743816.1"/>
    </source>
</evidence>
<feature type="domain" description="RING-type" evidence="11">
    <location>
        <begin position="1"/>
        <end position="103"/>
    </location>
</feature>
<evidence type="ECO:0000256" key="3">
    <source>
        <dbReference type="ARBA" id="ARBA00004906"/>
    </source>
</evidence>
<evidence type="ECO:0000256" key="5">
    <source>
        <dbReference type="ARBA" id="ARBA00022679"/>
    </source>
</evidence>
<proteinExistence type="predicted"/>
<evidence type="ECO:0000256" key="1">
    <source>
        <dbReference type="ARBA" id="ARBA00001798"/>
    </source>
</evidence>
<evidence type="ECO:0000256" key="10">
    <source>
        <dbReference type="ARBA" id="ARBA00022833"/>
    </source>
</evidence>
<sequence length="103" mass="11784">MFVDDGGESLTLSVCPNCRRLFCAQCKVAWHGGMSCGEFQKMEGSEIDEKEEEMVMELVKRNKWRRCPSCSFYVEKISGCLHISCRCGFEFCYGCESGILLWI</sequence>
<evidence type="ECO:0000256" key="4">
    <source>
        <dbReference type="ARBA" id="ARBA00012251"/>
    </source>
</evidence>
<dbReference type="Pfam" id="PF01485">
    <property type="entry name" value="IBR"/>
    <property type="match status" value="2"/>
</dbReference>
<keyword evidence="13" id="KW-1185">Reference proteome</keyword>
<dbReference type="SUPFAM" id="SSF57850">
    <property type="entry name" value="RING/U-box"/>
    <property type="match status" value="2"/>
</dbReference>
<dbReference type="EMBL" id="JAAARO010000008">
    <property type="protein sequence ID" value="KAF5743816.1"/>
    <property type="molecule type" value="Genomic_DNA"/>
</dbReference>
<dbReference type="InterPro" id="IPR044066">
    <property type="entry name" value="TRIAD_supradom"/>
</dbReference>
<evidence type="ECO:0000256" key="7">
    <source>
        <dbReference type="ARBA" id="ARBA00022737"/>
    </source>
</evidence>
<dbReference type="GO" id="GO:0008270">
    <property type="term" value="F:zinc ion binding"/>
    <property type="evidence" value="ECO:0007669"/>
    <property type="project" value="UniProtKB-KW"/>
</dbReference>